<reference evidence="1" key="1">
    <citation type="journal article" date="2015" name="Nature">
        <title>Complex archaea that bridge the gap between prokaryotes and eukaryotes.</title>
        <authorList>
            <person name="Spang A."/>
            <person name="Saw J.H."/>
            <person name="Jorgensen S.L."/>
            <person name="Zaremba-Niedzwiedzka K."/>
            <person name="Martijn J."/>
            <person name="Lind A.E."/>
            <person name="van Eijk R."/>
            <person name="Schleper C."/>
            <person name="Guy L."/>
            <person name="Ettema T.J."/>
        </authorList>
    </citation>
    <scope>NUCLEOTIDE SEQUENCE</scope>
</reference>
<dbReference type="AlphaFoldDB" id="A0A0F9GBN9"/>
<name>A0A0F9GBN9_9ZZZZ</name>
<feature type="non-terminal residue" evidence="1">
    <location>
        <position position="72"/>
    </location>
</feature>
<protein>
    <submittedName>
        <fullName evidence="1">Uncharacterized protein</fullName>
    </submittedName>
</protein>
<proteinExistence type="predicted"/>
<comment type="caution">
    <text evidence="1">The sequence shown here is derived from an EMBL/GenBank/DDBJ whole genome shotgun (WGS) entry which is preliminary data.</text>
</comment>
<sequence length="72" mass="8060">MAGKKASIELLGFETRTGTYYPLAEEVKRIVAGVEKLVTIPIPPCDQISFIKKLRSDGVTGKLKPRFRRLRA</sequence>
<dbReference type="EMBL" id="LAZR01027060">
    <property type="protein sequence ID" value="KKL66890.1"/>
    <property type="molecule type" value="Genomic_DNA"/>
</dbReference>
<evidence type="ECO:0000313" key="1">
    <source>
        <dbReference type="EMBL" id="KKL66890.1"/>
    </source>
</evidence>
<accession>A0A0F9GBN9</accession>
<gene>
    <name evidence="1" type="ORF">LCGC14_2140490</name>
</gene>
<organism evidence="1">
    <name type="scientific">marine sediment metagenome</name>
    <dbReference type="NCBI Taxonomy" id="412755"/>
    <lineage>
        <taxon>unclassified sequences</taxon>
        <taxon>metagenomes</taxon>
        <taxon>ecological metagenomes</taxon>
    </lineage>
</organism>